<sequence>MEAQHLCNRSQTSEQTFEWTQKEVKGKRMNMSIRPTSNDVLLGRGGNNFAHEGNEQLRTFALCRVREYGDADKTGKGIISRQVLQQVKKTGGRFLKKIDYKADVWVEVSNETAREKVCQVLRDQVSAIRDNCSTLGSDRSSSSEDTKASGGIKTEEEEDDSGDDDICHMRGGGESEAQPGLPQVKQEADGFFSSDDVMETDDLPLQYLITSSIASPTLRERFESLRDSFEVSADYTFASSSGDFDLFEGELLRSSAYDEIFIASSEKNVMQL</sequence>
<dbReference type="Pfam" id="PF20710">
    <property type="entry name" value="DUF6824"/>
    <property type="match status" value="1"/>
</dbReference>
<dbReference type="EMBL" id="JATAAI010000039">
    <property type="protein sequence ID" value="KAK1734444.1"/>
    <property type="molecule type" value="Genomic_DNA"/>
</dbReference>
<gene>
    <name evidence="3" type="ORF">QTG54_014951</name>
</gene>
<comment type="caution">
    <text evidence="3">The sequence shown here is derived from an EMBL/GenBank/DDBJ whole genome shotgun (WGS) entry which is preliminary data.</text>
</comment>
<evidence type="ECO:0000256" key="1">
    <source>
        <dbReference type="SAM" id="MobiDB-lite"/>
    </source>
</evidence>
<dbReference type="AlphaFoldDB" id="A0AAD9D665"/>
<proteinExistence type="predicted"/>
<accession>A0AAD9D665</accession>
<organism evidence="3 4">
    <name type="scientific">Skeletonema marinoi</name>
    <dbReference type="NCBI Taxonomy" id="267567"/>
    <lineage>
        <taxon>Eukaryota</taxon>
        <taxon>Sar</taxon>
        <taxon>Stramenopiles</taxon>
        <taxon>Ochrophyta</taxon>
        <taxon>Bacillariophyta</taxon>
        <taxon>Coscinodiscophyceae</taxon>
        <taxon>Thalassiosirophycidae</taxon>
        <taxon>Thalassiosirales</taxon>
        <taxon>Skeletonemataceae</taxon>
        <taxon>Skeletonema</taxon>
        <taxon>Skeletonema marinoi-dohrnii complex</taxon>
    </lineage>
</organism>
<name>A0AAD9D665_9STRA</name>
<dbReference type="InterPro" id="IPR049227">
    <property type="entry name" value="DUF6824"/>
</dbReference>
<evidence type="ECO:0000313" key="4">
    <source>
        <dbReference type="Proteomes" id="UP001224775"/>
    </source>
</evidence>
<keyword evidence="4" id="KW-1185">Reference proteome</keyword>
<feature type="domain" description="DUF6824" evidence="2">
    <location>
        <begin position="39"/>
        <end position="123"/>
    </location>
</feature>
<dbReference type="Proteomes" id="UP001224775">
    <property type="component" value="Unassembled WGS sequence"/>
</dbReference>
<evidence type="ECO:0000259" key="2">
    <source>
        <dbReference type="Pfam" id="PF20710"/>
    </source>
</evidence>
<protein>
    <recommendedName>
        <fullName evidence="2">DUF6824 domain-containing protein</fullName>
    </recommendedName>
</protein>
<reference evidence="3" key="1">
    <citation type="submission" date="2023-06" db="EMBL/GenBank/DDBJ databases">
        <title>Survivors Of The Sea: Transcriptome response of Skeletonema marinoi to long-term dormancy.</title>
        <authorList>
            <person name="Pinder M.I.M."/>
            <person name="Kourtchenko O."/>
            <person name="Robertson E.K."/>
            <person name="Larsson T."/>
            <person name="Maumus F."/>
            <person name="Osuna-Cruz C.M."/>
            <person name="Vancaester E."/>
            <person name="Stenow R."/>
            <person name="Vandepoele K."/>
            <person name="Ploug H."/>
            <person name="Bruchert V."/>
            <person name="Godhe A."/>
            <person name="Topel M."/>
        </authorList>
    </citation>
    <scope>NUCLEOTIDE SEQUENCE</scope>
    <source>
        <strain evidence="3">R05AC</strain>
    </source>
</reference>
<evidence type="ECO:0000313" key="3">
    <source>
        <dbReference type="EMBL" id="KAK1734444.1"/>
    </source>
</evidence>
<feature type="region of interest" description="Disordered" evidence="1">
    <location>
        <begin position="132"/>
        <end position="184"/>
    </location>
</feature>
<feature type="compositionally biased region" description="Acidic residues" evidence="1">
    <location>
        <begin position="155"/>
        <end position="164"/>
    </location>
</feature>